<dbReference type="PANTHER" id="PTHR48075">
    <property type="entry name" value="3-HYDROXYACYL-COA DEHYDROGENASE FAMILY PROTEIN"/>
    <property type="match status" value="1"/>
</dbReference>
<dbReference type="GO" id="GO:0070403">
    <property type="term" value="F:NAD+ binding"/>
    <property type="evidence" value="ECO:0007669"/>
    <property type="project" value="InterPro"/>
</dbReference>
<reference evidence="7" key="1">
    <citation type="journal article" date="2014" name="Int. J. Syst. Evol. Microbiol.">
        <title>Complete genome sequence of Corynebacterium casei LMG S-19264T (=DSM 44701T), isolated from a smear-ripened cheese.</title>
        <authorList>
            <consortium name="US DOE Joint Genome Institute (JGI-PGF)"/>
            <person name="Walter F."/>
            <person name="Albersmeier A."/>
            <person name="Kalinowski J."/>
            <person name="Ruckert C."/>
        </authorList>
    </citation>
    <scope>NUCLEOTIDE SEQUENCE</scope>
    <source>
        <strain evidence="7">CGMCC 1.12187</strain>
    </source>
</reference>
<protein>
    <submittedName>
        <fullName evidence="7">3-hydroxyacyl-CoA dehydrogenase</fullName>
    </submittedName>
</protein>
<dbReference type="Gene3D" id="3.40.50.720">
    <property type="entry name" value="NAD(P)-binding Rossmann-like Domain"/>
    <property type="match status" value="1"/>
</dbReference>
<dbReference type="Pfam" id="PF02737">
    <property type="entry name" value="3HCDH_N"/>
    <property type="match status" value="1"/>
</dbReference>
<comment type="pathway">
    <text evidence="1">Lipid metabolism; butanoate metabolism.</text>
</comment>
<dbReference type="Pfam" id="PF00725">
    <property type="entry name" value="3HCDH"/>
    <property type="match status" value="1"/>
</dbReference>
<dbReference type="InterPro" id="IPR006176">
    <property type="entry name" value="3-OHacyl-CoA_DH_NAD-bd"/>
</dbReference>
<evidence type="ECO:0000256" key="3">
    <source>
        <dbReference type="ARBA" id="ARBA00023002"/>
    </source>
</evidence>
<dbReference type="InterPro" id="IPR008927">
    <property type="entry name" value="6-PGluconate_DH-like_C_sf"/>
</dbReference>
<evidence type="ECO:0000313" key="7">
    <source>
        <dbReference type="EMBL" id="GGG48688.1"/>
    </source>
</evidence>
<dbReference type="GO" id="GO:0016616">
    <property type="term" value="F:oxidoreductase activity, acting on the CH-OH group of donors, NAD or NADP as acceptor"/>
    <property type="evidence" value="ECO:0007669"/>
    <property type="project" value="InterPro"/>
</dbReference>
<dbReference type="InterPro" id="IPR036291">
    <property type="entry name" value="NAD(P)-bd_dom_sf"/>
</dbReference>
<organism evidence="7 8">
    <name type="scientific">Kocuria dechangensis</name>
    <dbReference type="NCBI Taxonomy" id="1176249"/>
    <lineage>
        <taxon>Bacteria</taxon>
        <taxon>Bacillati</taxon>
        <taxon>Actinomycetota</taxon>
        <taxon>Actinomycetes</taxon>
        <taxon>Micrococcales</taxon>
        <taxon>Micrococcaceae</taxon>
        <taxon>Kocuria</taxon>
    </lineage>
</organism>
<sequence length="291" mass="30668">MNADAHAADAAPLPAAAGVVGGGTMGSGIVHVLLAAGIDTVLVEVDDASLARGLELVRESLDDSARRGKLEVGVDDALARLTASTRYEDLAACEVVIEAVPENPELKKQVLGSIERQIPDTALLATNTSSLSLGSLAGSLAHPDRFVGMHFFNPVPAQPLLEIVRTPHADEEALRRAHALGGALKKEPIEVNDSPGFATSRLGVLVGLEAVRMVEEGVASPEDIDKAMVLGYRYPIGPCRLGDLVGHDVRLGIAEYLHEALGERFEPPALLKQMVAEGKLGKKSGQGFFPW</sequence>
<dbReference type="RefSeq" id="WP_188534650.1">
    <property type="nucleotide sequence ID" value="NZ_BMEQ01000003.1"/>
</dbReference>
<keyword evidence="8" id="KW-1185">Reference proteome</keyword>
<keyword evidence="3" id="KW-0560">Oxidoreductase</keyword>
<evidence type="ECO:0000259" key="6">
    <source>
        <dbReference type="Pfam" id="PF02737"/>
    </source>
</evidence>
<dbReference type="Gene3D" id="1.10.1040.10">
    <property type="entry name" value="N-(1-d-carboxylethyl)-l-norvaline Dehydrogenase, domain 2"/>
    <property type="match status" value="1"/>
</dbReference>
<evidence type="ECO:0000259" key="5">
    <source>
        <dbReference type="Pfam" id="PF00725"/>
    </source>
</evidence>
<dbReference type="EMBL" id="BMEQ01000003">
    <property type="protein sequence ID" value="GGG48688.1"/>
    <property type="molecule type" value="Genomic_DNA"/>
</dbReference>
<evidence type="ECO:0000256" key="4">
    <source>
        <dbReference type="PIRSR" id="PIRSR000105-1"/>
    </source>
</evidence>
<gene>
    <name evidence="7" type="ORF">GCM10011374_08870</name>
</gene>
<comment type="caution">
    <text evidence="7">The sequence shown here is derived from an EMBL/GenBank/DDBJ whole genome shotgun (WGS) entry which is preliminary data.</text>
</comment>
<dbReference type="SUPFAM" id="SSF48179">
    <property type="entry name" value="6-phosphogluconate dehydrogenase C-terminal domain-like"/>
    <property type="match status" value="1"/>
</dbReference>
<dbReference type="InterPro" id="IPR022694">
    <property type="entry name" value="3-OHacyl-CoA_DH"/>
</dbReference>
<dbReference type="FunFam" id="3.40.50.720:FF:000009">
    <property type="entry name" value="Fatty oxidation complex, alpha subunit"/>
    <property type="match status" value="1"/>
</dbReference>
<evidence type="ECO:0000256" key="2">
    <source>
        <dbReference type="ARBA" id="ARBA00009463"/>
    </source>
</evidence>
<evidence type="ECO:0000256" key="1">
    <source>
        <dbReference type="ARBA" id="ARBA00005086"/>
    </source>
</evidence>
<dbReference type="SUPFAM" id="SSF51735">
    <property type="entry name" value="NAD(P)-binding Rossmann-fold domains"/>
    <property type="match status" value="1"/>
</dbReference>
<accession>A0A917GK28</accession>
<feature type="domain" description="3-hydroxyacyl-CoA dehydrogenase C-terminal" evidence="5">
    <location>
        <begin position="196"/>
        <end position="289"/>
    </location>
</feature>
<dbReference type="AlphaFoldDB" id="A0A917GK28"/>
<dbReference type="PIRSF" id="PIRSF000105">
    <property type="entry name" value="HCDH"/>
    <property type="match status" value="1"/>
</dbReference>
<feature type="domain" description="3-hydroxyacyl-CoA dehydrogenase NAD binding" evidence="6">
    <location>
        <begin position="17"/>
        <end position="193"/>
    </location>
</feature>
<dbReference type="Proteomes" id="UP000638848">
    <property type="component" value="Unassembled WGS sequence"/>
</dbReference>
<reference evidence="7" key="2">
    <citation type="submission" date="2020-09" db="EMBL/GenBank/DDBJ databases">
        <authorList>
            <person name="Sun Q."/>
            <person name="Zhou Y."/>
        </authorList>
    </citation>
    <scope>NUCLEOTIDE SEQUENCE</scope>
    <source>
        <strain evidence="7">CGMCC 1.12187</strain>
    </source>
</reference>
<comment type="similarity">
    <text evidence="2">Belongs to the 3-hydroxyacyl-CoA dehydrogenase family.</text>
</comment>
<proteinExistence type="inferred from homology"/>
<feature type="site" description="Important for catalytic activity" evidence="4">
    <location>
        <position position="150"/>
    </location>
</feature>
<evidence type="ECO:0000313" key="8">
    <source>
        <dbReference type="Proteomes" id="UP000638848"/>
    </source>
</evidence>
<dbReference type="GO" id="GO:0006631">
    <property type="term" value="P:fatty acid metabolic process"/>
    <property type="evidence" value="ECO:0007669"/>
    <property type="project" value="InterPro"/>
</dbReference>
<dbReference type="PANTHER" id="PTHR48075:SF5">
    <property type="entry name" value="3-HYDROXYBUTYRYL-COA DEHYDROGENASE"/>
    <property type="match status" value="1"/>
</dbReference>
<name>A0A917GK28_9MICC</name>
<dbReference type="InterPro" id="IPR006108">
    <property type="entry name" value="3HC_DH_C"/>
</dbReference>
<dbReference type="InterPro" id="IPR013328">
    <property type="entry name" value="6PGD_dom2"/>
</dbReference>